<dbReference type="PANTHER" id="PTHR33086:SF54">
    <property type="entry name" value="DUF1618 DOMAIN-CONTAINING PROTEIN"/>
    <property type="match status" value="1"/>
</dbReference>
<feature type="chain" id="PRO_5009187281" description="DUF1618 domain-containing protein" evidence="1">
    <location>
        <begin position="29"/>
        <end position="215"/>
    </location>
</feature>
<dbReference type="PANTHER" id="PTHR33086">
    <property type="entry name" value="OS05G0468200 PROTEIN-RELATED"/>
    <property type="match status" value="1"/>
</dbReference>
<keyword evidence="1" id="KW-0732">Signal</keyword>
<dbReference type="Pfam" id="PF07762">
    <property type="entry name" value="DUF1618"/>
    <property type="match status" value="1"/>
</dbReference>
<gene>
    <name evidence="3" type="ORF">BAE44_0023583</name>
</gene>
<evidence type="ECO:0000313" key="3">
    <source>
        <dbReference type="EMBL" id="OEL15397.1"/>
    </source>
</evidence>
<protein>
    <recommendedName>
        <fullName evidence="2">DUF1618 domain-containing protein</fullName>
    </recommendedName>
</protein>
<dbReference type="AlphaFoldDB" id="A0A1E5UR93"/>
<dbReference type="Proteomes" id="UP000095767">
    <property type="component" value="Unassembled WGS sequence"/>
</dbReference>
<proteinExistence type="predicted"/>
<name>A0A1E5UR93_9POAL</name>
<evidence type="ECO:0000256" key="1">
    <source>
        <dbReference type="SAM" id="SignalP"/>
    </source>
</evidence>
<evidence type="ECO:0000313" key="4">
    <source>
        <dbReference type="Proteomes" id="UP000095767"/>
    </source>
</evidence>
<feature type="signal peptide" evidence="1">
    <location>
        <begin position="1"/>
        <end position="28"/>
    </location>
</feature>
<sequence>MFAFQGKAFFVDLLLGIMYCDLPTAATATGASVVEYHFIPLPHANPVDLKWDKAKPEDMGALYPDRTMRCVGGAIKLVCIDRTPPRRYGDSELTVWSLDPDLSKKHWQKERGFPVRDIRRLQSFSDPHSLPFTEPKCPVLMRDGTLCLLLPNKRRRIEDSLDDFICNIDLNSMSILWSGRIRGYRYDEPAMLPSDFLQEALSSRSTQEPVVQHLY</sequence>
<dbReference type="OrthoDB" id="623186at2759"/>
<keyword evidence="4" id="KW-1185">Reference proteome</keyword>
<accession>A0A1E5UR93</accession>
<evidence type="ECO:0000259" key="2">
    <source>
        <dbReference type="Pfam" id="PF07762"/>
    </source>
</evidence>
<dbReference type="EMBL" id="LWDX02067004">
    <property type="protein sequence ID" value="OEL15397.1"/>
    <property type="molecule type" value="Genomic_DNA"/>
</dbReference>
<feature type="domain" description="DUF1618" evidence="2">
    <location>
        <begin position="11"/>
        <end position="141"/>
    </location>
</feature>
<dbReference type="InterPro" id="IPR011676">
    <property type="entry name" value="DUF1618"/>
</dbReference>
<organism evidence="3 4">
    <name type="scientific">Dichanthelium oligosanthes</name>
    <dbReference type="NCBI Taxonomy" id="888268"/>
    <lineage>
        <taxon>Eukaryota</taxon>
        <taxon>Viridiplantae</taxon>
        <taxon>Streptophyta</taxon>
        <taxon>Embryophyta</taxon>
        <taxon>Tracheophyta</taxon>
        <taxon>Spermatophyta</taxon>
        <taxon>Magnoliopsida</taxon>
        <taxon>Liliopsida</taxon>
        <taxon>Poales</taxon>
        <taxon>Poaceae</taxon>
        <taxon>PACMAD clade</taxon>
        <taxon>Panicoideae</taxon>
        <taxon>Panicodae</taxon>
        <taxon>Paniceae</taxon>
        <taxon>Dichantheliinae</taxon>
        <taxon>Dichanthelium</taxon>
    </lineage>
</organism>
<comment type="caution">
    <text evidence="3">The sequence shown here is derived from an EMBL/GenBank/DDBJ whole genome shotgun (WGS) entry which is preliminary data.</text>
</comment>
<reference evidence="3 4" key="1">
    <citation type="submission" date="2016-09" db="EMBL/GenBank/DDBJ databases">
        <title>The draft genome of Dichanthelium oligosanthes: A C3 panicoid grass species.</title>
        <authorList>
            <person name="Studer A.J."/>
            <person name="Schnable J.C."/>
            <person name="Brutnell T.P."/>
        </authorList>
    </citation>
    <scope>NUCLEOTIDE SEQUENCE [LARGE SCALE GENOMIC DNA]</scope>
    <source>
        <strain evidence="4">cv. Kellogg 1175</strain>
        <tissue evidence="3">Leaf</tissue>
    </source>
</reference>